<keyword evidence="7 9" id="KW-0067">ATP-binding</keyword>
<sequence>MNHLFKNDLSEGDSLKSDLSENVLPKDDLPKGIIFVISAPSGTGKTTLCKMLAAEFTDLKLSVSYTTRAIRPGETDGKSYNFVSDEVFERMIANNEFIEWANVFGNKYGTPVKSVLHKPSFDTLLEIDVQGAEKIRKYYDEIHKLFNLVRIFIKPPSEEALIERLKKRGEIKEEELKRRLEAANYEIEKSRFYNYTVTNNILEKAYSKLRSIIIAERCKNVFL</sequence>
<comment type="catalytic activity">
    <reaction evidence="9">
        <text>GMP + ATP = GDP + ADP</text>
        <dbReference type="Rhea" id="RHEA:20780"/>
        <dbReference type="ChEBI" id="CHEBI:30616"/>
        <dbReference type="ChEBI" id="CHEBI:58115"/>
        <dbReference type="ChEBI" id="CHEBI:58189"/>
        <dbReference type="ChEBI" id="CHEBI:456216"/>
        <dbReference type="EC" id="2.7.4.8"/>
    </reaction>
</comment>
<evidence type="ECO:0000256" key="6">
    <source>
        <dbReference type="ARBA" id="ARBA00022777"/>
    </source>
</evidence>
<dbReference type="GO" id="GO:0004385">
    <property type="term" value="F:GMP kinase activity"/>
    <property type="evidence" value="ECO:0007669"/>
    <property type="project" value="UniProtKB-UniRule"/>
</dbReference>
<comment type="subcellular location">
    <subcellularLocation>
        <location evidence="9">Cytoplasm</location>
    </subcellularLocation>
</comment>
<keyword evidence="9" id="KW-0963">Cytoplasm</keyword>
<keyword evidence="6 9" id="KW-0418">Kinase</keyword>
<proteinExistence type="inferred from homology"/>
<dbReference type="SMART" id="SM00072">
    <property type="entry name" value="GuKc"/>
    <property type="match status" value="1"/>
</dbReference>
<dbReference type="SUPFAM" id="SSF52540">
    <property type="entry name" value="P-loop containing nucleoside triphosphate hydrolases"/>
    <property type="match status" value="1"/>
</dbReference>
<evidence type="ECO:0000313" key="11">
    <source>
        <dbReference type="EMBL" id="RZD16442.1"/>
    </source>
</evidence>
<name>A0A519BGR2_ACIG2</name>
<dbReference type="GO" id="GO:0005829">
    <property type="term" value="C:cytosol"/>
    <property type="evidence" value="ECO:0007669"/>
    <property type="project" value="TreeGrafter"/>
</dbReference>
<evidence type="ECO:0000256" key="3">
    <source>
        <dbReference type="ARBA" id="ARBA00016296"/>
    </source>
</evidence>
<comment type="function">
    <text evidence="9">Essential for recycling GMP and indirectly, cGMP.</text>
</comment>
<dbReference type="PROSITE" id="PS00856">
    <property type="entry name" value="GUANYLATE_KINASE_1"/>
    <property type="match status" value="1"/>
</dbReference>
<evidence type="ECO:0000313" key="12">
    <source>
        <dbReference type="Proteomes" id="UP000316562"/>
    </source>
</evidence>
<dbReference type="CDD" id="cd00071">
    <property type="entry name" value="GMPK"/>
    <property type="match status" value="1"/>
</dbReference>
<dbReference type="Gene3D" id="3.40.50.300">
    <property type="entry name" value="P-loop containing nucleotide triphosphate hydrolases"/>
    <property type="match status" value="2"/>
</dbReference>
<keyword evidence="5 9" id="KW-0547">Nucleotide-binding</keyword>
<dbReference type="PROSITE" id="PS50052">
    <property type="entry name" value="GUANYLATE_KINASE_2"/>
    <property type="match status" value="1"/>
</dbReference>
<dbReference type="PANTHER" id="PTHR23117">
    <property type="entry name" value="GUANYLATE KINASE-RELATED"/>
    <property type="match status" value="1"/>
</dbReference>
<dbReference type="Proteomes" id="UP000316562">
    <property type="component" value="Unassembled WGS sequence"/>
</dbReference>
<dbReference type="InterPro" id="IPR008145">
    <property type="entry name" value="GK/Ca_channel_bsu"/>
</dbReference>
<accession>A0A519BGR2</accession>
<gene>
    <name evidence="9" type="primary">gmk</name>
    <name evidence="11" type="ORF">EVJ46_05325</name>
</gene>
<comment type="similarity">
    <text evidence="1 9">Belongs to the guanylate kinase family.</text>
</comment>
<dbReference type="FunFam" id="3.30.63.10:FF:000002">
    <property type="entry name" value="Guanylate kinase 1"/>
    <property type="match status" value="1"/>
</dbReference>
<comment type="caution">
    <text evidence="11">The sequence shown here is derived from an EMBL/GenBank/DDBJ whole genome shotgun (WGS) entry which is preliminary data.</text>
</comment>
<dbReference type="NCBIfam" id="TIGR03263">
    <property type="entry name" value="guanyl_kin"/>
    <property type="match status" value="1"/>
</dbReference>
<dbReference type="PANTHER" id="PTHR23117:SF13">
    <property type="entry name" value="GUANYLATE KINASE"/>
    <property type="match status" value="1"/>
</dbReference>
<evidence type="ECO:0000259" key="10">
    <source>
        <dbReference type="PROSITE" id="PS50052"/>
    </source>
</evidence>
<dbReference type="InterPro" id="IPR008144">
    <property type="entry name" value="Guanylate_kin-like_dom"/>
</dbReference>
<organism evidence="11 12">
    <name type="scientific">Acididesulfobacter guangdongensis</name>
    <dbReference type="NCBI Taxonomy" id="2597225"/>
    <lineage>
        <taxon>Bacteria</taxon>
        <taxon>Deltaproteobacteria</taxon>
        <taxon>Candidatus Acidulodesulfobacterales</taxon>
        <taxon>Candidatus Acididesulfobacter</taxon>
    </lineage>
</organism>
<evidence type="ECO:0000256" key="4">
    <source>
        <dbReference type="ARBA" id="ARBA00022679"/>
    </source>
</evidence>
<feature type="binding site" evidence="9">
    <location>
        <begin position="39"/>
        <end position="46"/>
    </location>
    <ligand>
        <name>ATP</name>
        <dbReference type="ChEBI" id="CHEBI:30616"/>
    </ligand>
</feature>
<dbReference type="HAMAP" id="MF_00328">
    <property type="entry name" value="Guanylate_kinase"/>
    <property type="match status" value="1"/>
</dbReference>
<protein>
    <recommendedName>
        <fullName evidence="3 9">Guanylate kinase</fullName>
        <ecNumber evidence="2 9">2.7.4.8</ecNumber>
    </recommendedName>
    <alternativeName>
        <fullName evidence="8 9">GMP kinase</fullName>
    </alternativeName>
</protein>
<keyword evidence="4 9" id="KW-0808">Transferase</keyword>
<evidence type="ECO:0000256" key="1">
    <source>
        <dbReference type="ARBA" id="ARBA00005790"/>
    </source>
</evidence>
<evidence type="ECO:0000256" key="5">
    <source>
        <dbReference type="ARBA" id="ARBA00022741"/>
    </source>
</evidence>
<dbReference type="EC" id="2.7.4.8" evidence="2 9"/>
<dbReference type="EMBL" id="SGBC01000002">
    <property type="protein sequence ID" value="RZD16442.1"/>
    <property type="molecule type" value="Genomic_DNA"/>
</dbReference>
<reference evidence="11 12" key="1">
    <citation type="journal article" date="2019" name="ISME J.">
        <title>Insights into ecological role of a new deltaproteobacterial order Candidatus Acidulodesulfobacterales by metagenomics and metatranscriptomics.</title>
        <authorList>
            <person name="Tan S."/>
            <person name="Liu J."/>
            <person name="Fang Y."/>
            <person name="Hedlund B.P."/>
            <person name="Lian Z.H."/>
            <person name="Huang L.Y."/>
            <person name="Li J.T."/>
            <person name="Huang L.N."/>
            <person name="Li W.J."/>
            <person name="Jiang H.C."/>
            <person name="Dong H.L."/>
            <person name="Shu W.S."/>
        </authorList>
    </citation>
    <scope>NUCLEOTIDE SEQUENCE [LARGE SCALE GENOMIC DNA]</scope>
    <source>
        <strain evidence="11">AP2</strain>
    </source>
</reference>
<dbReference type="InterPro" id="IPR017665">
    <property type="entry name" value="Guanylate_kinase"/>
</dbReference>
<evidence type="ECO:0000256" key="2">
    <source>
        <dbReference type="ARBA" id="ARBA00012961"/>
    </source>
</evidence>
<dbReference type="AlphaFoldDB" id="A0A519BGR2"/>
<dbReference type="Gene3D" id="3.30.63.10">
    <property type="entry name" value="Guanylate Kinase phosphate binding domain"/>
    <property type="match status" value="1"/>
</dbReference>
<feature type="domain" description="Guanylate kinase-like" evidence="10">
    <location>
        <begin position="32"/>
        <end position="214"/>
    </location>
</feature>
<dbReference type="Pfam" id="PF00625">
    <property type="entry name" value="Guanylate_kin"/>
    <property type="match status" value="1"/>
</dbReference>
<dbReference type="GO" id="GO:0005524">
    <property type="term" value="F:ATP binding"/>
    <property type="evidence" value="ECO:0007669"/>
    <property type="project" value="UniProtKB-UniRule"/>
</dbReference>
<evidence type="ECO:0000256" key="8">
    <source>
        <dbReference type="ARBA" id="ARBA00030128"/>
    </source>
</evidence>
<dbReference type="InterPro" id="IPR020590">
    <property type="entry name" value="Guanylate_kinase_CS"/>
</dbReference>
<evidence type="ECO:0000256" key="9">
    <source>
        <dbReference type="HAMAP-Rule" id="MF_00328"/>
    </source>
</evidence>
<dbReference type="InterPro" id="IPR027417">
    <property type="entry name" value="P-loop_NTPase"/>
</dbReference>
<evidence type="ECO:0000256" key="7">
    <source>
        <dbReference type="ARBA" id="ARBA00022840"/>
    </source>
</evidence>